<accession>A0A182WQ06</accession>
<name>A0A182WQ06_9DIPT</name>
<feature type="compositionally biased region" description="Basic and acidic residues" evidence="1">
    <location>
        <begin position="12"/>
        <end position="31"/>
    </location>
</feature>
<keyword evidence="3" id="KW-1185">Reference proteome</keyword>
<feature type="region of interest" description="Disordered" evidence="1">
    <location>
        <begin position="1"/>
        <end position="31"/>
    </location>
</feature>
<dbReference type="VEuPathDB" id="VectorBase:AMIN014741"/>
<evidence type="ECO:0000256" key="1">
    <source>
        <dbReference type="SAM" id="MobiDB-lite"/>
    </source>
</evidence>
<reference evidence="2" key="2">
    <citation type="submission" date="2020-05" db="UniProtKB">
        <authorList>
            <consortium name="EnsemblMetazoa"/>
        </authorList>
    </citation>
    <scope>IDENTIFICATION</scope>
    <source>
        <strain evidence="2">MINIMUS1</strain>
    </source>
</reference>
<organism evidence="2 3">
    <name type="scientific">Anopheles minimus</name>
    <dbReference type="NCBI Taxonomy" id="112268"/>
    <lineage>
        <taxon>Eukaryota</taxon>
        <taxon>Metazoa</taxon>
        <taxon>Ecdysozoa</taxon>
        <taxon>Arthropoda</taxon>
        <taxon>Hexapoda</taxon>
        <taxon>Insecta</taxon>
        <taxon>Pterygota</taxon>
        <taxon>Neoptera</taxon>
        <taxon>Endopterygota</taxon>
        <taxon>Diptera</taxon>
        <taxon>Nematocera</taxon>
        <taxon>Culicoidea</taxon>
        <taxon>Culicidae</taxon>
        <taxon>Anophelinae</taxon>
        <taxon>Anopheles</taxon>
    </lineage>
</organism>
<proteinExistence type="predicted"/>
<dbReference type="AlphaFoldDB" id="A0A182WQ06"/>
<sequence length="31" mass="3400">MCHYHTASANDDGTKAHGQSETEQAHQHHVA</sequence>
<reference evidence="3" key="1">
    <citation type="submission" date="2013-03" db="EMBL/GenBank/DDBJ databases">
        <title>The Genome Sequence of Anopheles minimus MINIMUS1.</title>
        <authorList>
            <consortium name="The Broad Institute Genomics Platform"/>
            <person name="Neafsey D.E."/>
            <person name="Walton C."/>
            <person name="Walker B."/>
            <person name="Young S.K."/>
            <person name="Zeng Q."/>
            <person name="Gargeya S."/>
            <person name="Fitzgerald M."/>
            <person name="Haas B."/>
            <person name="Abouelleil A."/>
            <person name="Allen A.W."/>
            <person name="Alvarado L."/>
            <person name="Arachchi H.M."/>
            <person name="Berlin A.M."/>
            <person name="Chapman S.B."/>
            <person name="Gainer-Dewar J."/>
            <person name="Goldberg J."/>
            <person name="Griggs A."/>
            <person name="Gujja S."/>
            <person name="Hansen M."/>
            <person name="Howarth C."/>
            <person name="Imamovic A."/>
            <person name="Ireland A."/>
            <person name="Larimer J."/>
            <person name="McCowan C."/>
            <person name="Murphy C."/>
            <person name="Pearson M."/>
            <person name="Poon T.W."/>
            <person name="Priest M."/>
            <person name="Roberts A."/>
            <person name="Saif S."/>
            <person name="Shea T."/>
            <person name="Sisk P."/>
            <person name="Sykes S."/>
            <person name="Wortman J."/>
            <person name="Nusbaum C."/>
            <person name="Birren B."/>
        </authorList>
    </citation>
    <scope>NUCLEOTIDE SEQUENCE [LARGE SCALE GENOMIC DNA]</scope>
    <source>
        <strain evidence="3">MINIMUS1</strain>
    </source>
</reference>
<dbReference type="Proteomes" id="UP000075920">
    <property type="component" value="Unassembled WGS sequence"/>
</dbReference>
<dbReference type="EnsemblMetazoa" id="AMIN014741-RA">
    <property type="protein sequence ID" value="AMIN014741-PA"/>
    <property type="gene ID" value="AMIN014741"/>
</dbReference>
<evidence type="ECO:0000313" key="2">
    <source>
        <dbReference type="EnsemblMetazoa" id="AMIN014741-PA"/>
    </source>
</evidence>
<protein>
    <submittedName>
        <fullName evidence="2">Uncharacterized protein</fullName>
    </submittedName>
</protein>
<evidence type="ECO:0000313" key="3">
    <source>
        <dbReference type="Proteomes" id="UP000075920"/>
    </source>
</evidence>